<evidence type="ECO:0000313" key="7">
    <source>
        <dbReference type="Proteomes" id="UP000095038"/>
    </source>
</evidence>
<dbReference type="RefSeq" id="XP_020049857.1">
    <property type="nucleotide sequence ID" value="XM_020192260.1"/>
</dbReference>
<dbReference type="PROSITE" id="PS51450">
    <property type="entry name" value="LRR"/>
    <property type="match status" value="6"/>
</dbReference>
<sequence length="608" mass="71362">MKKPDLLPLVIYDFLYQWLLTKIDLSNNYLFSIPDLGIKLVLKHLDLSNNNISELDNYSLLYNLKILNISNNKINKINKIQSIFYETLETLDISGNQLLKIEGLETLANLKVLNLSNNKISKLENLELLKSLEVFNCSNNLIQSLDNISGLCNIEELDLSSNKLEFRNFIDELLTLKKLKRINICDNGFPEADRLSKLILLIGKVGLNKRGFRIGDEYVLQNEILKILQSERIRLFNILHNNVEYKSIELKEKTECDWCEFWKVNANIKNKHEEGELILKNKIFNLIKLQVFFVDSWVSLLAVGKDFLKQDLDIVSPYSQDDFYNQFFLPFRILAKEYETHLVIPLIELLVVQAENIGDNWVEVFQKSVGKVKEALLNFYKIFCKPAQFLELMNKINQHNKSNQLQKYNDWKEKLEGKKIMSKSMFSYITTQHFNLISESIIKIKIIGDELRRQKTNSLLKEKCQHVILEMKDVGFEINKAYLLNEVKQFQSLLNYKFIKKSLKTSQLKIFFAKKSQSSKHSKILFLLLINSCLSVVSLLLEKYSFEFEFQPVDIKNLTFKVDQKVDSDQSKIKIVNLKTQEKYQLFVYGYDYFIKIVTERLKEHQQE</sequence>
<comment type="subcellular location">
    <subcellularLocation>
        <location evidence="1">Cell projection</location>
        <location evidence="1">Cilium</location>
    </subcellularLocation>
</comment>
<dbReference type="InterPro" id="IPR050576">
    <property type="entry name" value="Cilia_flagella_integrity"/>
</dbReference>
<protein>
    <submittedName>
        <fullName evidence="6">L domain-like protein</fullName>
    </submittedName>
</protein>
<dbReference type="InterPro" id="IPR001611">
    <property type="entry name" value="Leu-rich_rpt"/>
</dbReference>
<dbReference type="Proteomes" id="UP000095038">
    <property type="component" value="Unassembled WGS sequence"/>
</dbReference>
<dbReference type="InterPro" id="IPR032675">
    <property type="entry name" value="LRR_dom_sf"/>
</dbReference>
<dbReference type="GeneID" id="30965896"/>
<dbReference type="PRINTS" id="PR00019">
    <property type="entry name" value="LEURICHRPT"/>
</dbReference>
<proteinExistence type="predicted"/>
<keyword evidence="2" id="KW-0433">Leucine-rich repeat</keyword>
<keyword evidence="3" id="KW-0677">Repeat</keyword>
<keyword evidence="7" id="KW-1185">Reference proteome</keyword>
<dbReference type="PANTHER" id="PTHR45973">
    <property type="entry name" value="PROTEIN PHOSPHATASE 1 REGULATORY SUBUNIT SDS22-RELATED"/>
    <property type="match status" value="1"/>
</dbReference>
<evidence type="ECO:0000256" key="1">
    <source>
        <dbReference type="ARBA" id="ARBA00004138"/>
    </source>
</evidence>
<organism evidence="6 7">
    <name type="scientific">Ascoidea rubescens DSM 1968</name>
    <dbReference type="NCBI Taxonomy" id="1344418"/>
    <lineage>
        <taxon>Eukaryota</taxon>
        <taxon>Fungi</taxon>
        <taxon>Dikarya</taxon>
        <taxon>Ascomycota</taxon>
        <taxon>Saccharomycotina</taxon>
        <taxon>Saccharomycetes</taxon>
        <taxon>Ascoideaceae</taxon>
        <taxon>Ascoidea</taxon>
    </lineage>
</organism>
<evidence type="ECO:0000256" key="3">
    <source>
        <dbReference type="ARBA" id="ARBA00022737"/>
    </source>
</evidence>
<dbReference type="Gene3D" id="3.80.10.10">
    <property type="entry name" value="Ribonuclease Inhibitor"/>
    <property type="match status" value="2"/>
</dbReference>
<evidence type="ECO:0000256" key="5">
    <source>
        <dbReference type="ARBA" id="ARBA00023273"/>
    </source>
</evidence>
<dbReference type="OrthoDB" id="7451790at2759"/>
<accession>A0A1D2VPL1</accession>
<dbReference type="Pfam" id="PF00560">
    <property type="entry name" value="LRR_1"/>
    <property type="match status" value="1"/>
</dbReference>
<keyword evidence="4" id="KW-0969">Cilium</keyword>
<name>A0A1D2VPL1_9ASCO</name>
<keyword evidence="5" id="KW-0966">Cell projection</keyword>
<evidence type="ECO:0000256" key="4">
    <source>
        <dbReference type="ARBA" id="ARBA00023069"/>
    </source>
</evidence>
<dbReference type="InParanoid" id="A0A1D2VPL1"/>
<gene>
    <name evidence="6" type="ORF">ASCRUDRAFT_73379</name>
</gene>
<dbReference type="SMART" id="SM00365">
    <property type="entry name" value="LRR_SD22"/>
    <property type="match status" value="6"/>
</dbReference>
<evidence type="ECO:0000256" key="2">
    <source>
        <dbReference type="ARBA" id="ARBA00022614"/>
    </source>
</evidence>
<dbReference type="PANTHER" id="PTHR45973:SF9">
    <property type="entry name" value="LEUCINE-RICH REPEAT-CONTAINING PROTEIN 46"/>
    <property type="match status" value="1"/>
</dbReference>
<dbReference type="InterPro" id="IPR025875">
    <property type="entry name" value="Leu-rich_rpt_4"/>
</dbReference>
<dbReference type="STRING" id="1344418.A0A1D2VPL1"/>
<dbReference type="EMBL" id="KV454475">
    <property type="protein sequence ID" value="ODV63550.1"/>
    <property type="molecule type" value="Genomic_DNA"/>
</dbReference>
<dbReference type="SUPFAM" id="SSF52058">
    <property type="entry name" value="L domain-like"/>
    <property type="match status" value="1"/>
</dbReference>
<dbReference type="AlphaFoldDB" id="A0A1D2VPL1"/>
<reference evidence="7" key="1">
    <citation type="submission" date="2016-05" db="EMBL/GenBank/DDBJ databases">
        <title>Comparative genomics of biotechnologically important yeasts.</title>
        <authorList>
            <consortium name="DOE Joint Genome Institute"/>
            <person name="Riley R."/>
            <person name="Haridas S."/>
            <person name="Wolfe K.H."/>
            <person name="Lopes M.R."/>
            <person name="Hittinger C.T."/>
            <person name="Goker M."/>
            <person name="Salamov A."/>
            <person name="Wisecaver J."/>
            <person name="Long T.M."/>
            <person name="Aerts A.L."/>
            <person name="Barry K."/>
            <person name="Choi C."/>
            <person name="Clum A."/>
            <person name="Coughlan A.Y."/>
            <person name="Deshpande S."/>
            <person name="Douglass A.P."/>
            <person name="Hanson S.J."/>
            <person name="Klenk H.-P."/>
            <person name="Labutti K."/>
            <person name="Lapidus A."/>
            <person name="Lindquist E."/>
            <person name="Lipzen A."/>
            <person name="Meier-Kolthoff J.P."/>
            <person name="Ohm R.A."/>
            <person name="Otillar R.P."/>
            <person name="Pangilinan J."/>
            <person name="Peng Y."/>
            <person name="Rokas A."/>
            <person name="Rosa C.A."/>
            <person name="Scheuner C."/>
            <person name="Sibirny A.A."/>
            <person name="Slot J.C."/>
            <person name="Stielow J.B."/>
            <person name="Sun H."/>
            <person name="Kurtzman C.P."/>
            <person name="Blackwell M."/>
            <person name="Grigoriev I.V."/>
            <person name="Jeffries T.W."/>
        </authorList>
    </citation>
    <scope>NUCLEOTIDE SEQUENCE [LARGE SCALE GENOMIC DNA]</scope>
    <source>
        <strain evidence="7">DSM 1968</strain>
    </source>
</reference>
<evidence type="ECO:0000313" key="6">
    <source>
        <dbReference type="EMBL" id="ODV63550.1"/>
    </source>
</evidence>
<dbReference type="Pfam" id="PF12799">
    <property type="entry name" value="LRR_4"/>
    <property type="match status" value="2"/>
</dbReference>